<evidence type="ECO:0000313" key="2">
    <source>
        <dbReference type="Proteomes" id="UP000002695"/>
    </source>
</evidence>
<proteinExistence type="predicted"/>
<dbReference type="Proteomes" id="UP000002695">
    <property type="component" value="Chromosome"/>
</dbReference>
<dbReference type="EMBL" id="CP001363">
    <property type="protein sequence ID" value="ACY88764.1"/>
    <property type="molecule type" value="Genomic_DNA"/>
</dbReference>
<protein>
    <submittedName>
        <fullName evidence="1">Uncharacterized protein</fullName>
    </submittedName>
</protein>
<gene>
    <name evidence="1" type="ordered locus">STM14_2306</name>
</gene>
<keyword evidence="2" id="KW-1185">Reference proteome</keyword>
<name>A0A0F6B2M5_SALT1</name>
<organism evidence="1 2">
    <name type="scientific">Salmonella typhimurium (strain 14028s / SGSC 2262)</name>
    <dbReference type="NCBI Taxonomy" id="588858"/>
    <lineage>
        <taxon>Bacteria</taxon>
        <taxon>Pseudomonadati</taxon>
        <taxon>Pseudomonadota</taxon>
        <taxon>Gammaproteobacteria</taxon>
        <taxon>Enterobacterales</taxon>
        <taxon>Enterobacteriaceae</taxon>
        <taxon>Salmonella</taxon>
    </lineage>
</organism>
<dbReference type="AlphaFoldDB" id="A0A0F6B2M5"/>
<dbReference type="HOGENOM" id="CLU_3296088_0_0_6"/>
<dbReference type="KEGG" id="seo:STM14_2306"/>
<dbReference type="PATRIC" id="fig|588858.6.peg.2158"/>
<evidence type="ECO:0000313" key="1">
    <source>
        <dbReference type="EMBL" id="ACY88764.1"/>
    </source>
</evidence>
<sequence length="41" mass="4654">MIKNVYKGCAFTGGNSSYSDNAYLDFLFIILTENVIELYLL</sequence>
<accession>A0A0F6B2M5</accession>
<reference evidence="1 2" key="1">
    <citation type="journal article" date="2010" name="J. Bacteriol.">
        <title>Short-term signatures of evolutionary change in the Salmonella enterica serovar typhimurium 14028 genome.</title>
        <authorList>
            <person name="Jarvik T."/>
            <person name="Smillie C."/>
            <person name="Groisman E.A."/>
            <person name="Ochman H."/>
        </authorList>
    </citation>
    <scope>NUCLEOTIDE SEQUENCE [LARGE SCALE GENOMIC DNA]</scope>
    <source>
        <strain evidence="2">14028s / SGSC 2262</strain>
    </source>
</reference>